<comment type="caution">
    <text evidence="1">The sequence shown here is derived from an EMBL/GenBank/DDBJ whole genome shotgun (WGS) entry which is preliminary data.</text>
</comment>
<name>A0ACC2XW76_9TREE</name>
<protein>
    <submittedName>
        <fullName evidence="1">Uncharacterized protein</fullName>
    </submittedName>
</protein>
<reference evidence="1" key="1">
    <citation type="submission" date="2023-04" db="EMBL/GenBank/DDBJ databases">
        <title>Draft Genome sequencing of Naganishia species isolated from polar environments using Oxford Nanopore Technology.</title>
        <authorList>
            <person name="Leo P."/>
            <person name="Venkateswaran K."/>
        </authorList>
    </citation>
    <scope>NUCLEOTIDE SEQUENCE</scope>
    <source>
        <strain evidence="1">DBVPG 5303</strain>
    </source>
</reference>
<dbReference type="Proteomes" id="UP001234202">
    <property type="component" value="Unassembled WGS sequence"/>
</dbReference>
<gene>
    <name evidence="1" type="ORF">QFC24_000553</name>
</gene>
<proteinExistence type="predicted"/>
<evidence type="ECO:0000313" key="1">
    <source>
        <dbReference type="EMBL" id="KAJ9128260.1"/>
    </source>
</evidence>
<evidence type="ECO:0000313" key="2">
    <source>
        <dbReference type="Proteomes" id="UP001234202"/>
    </source>
</evidence>
<keyword evidence="2" id="KW-1185">Reference proteome</keyword>
<sequence>MLRQAAKRSVISSSVSRSRLATSSVSTARPLSTALLYTSQPFSTPPSPRSLQSAYNQRRGYANGGGMPPGGGGGFGGMRFPGGGMNMGGGQKEKGETLKQYSIDLTEMARENKLDPIIGRDDEIRRTIQILSRKTKSNPVLLGHPGVGKTAILEGLAQRIVNKEVPESLQNKRLLTIDLASLIAGSGIRGQFEEKFKNLLEDIQEEQANTHGGVICFIDELHTLLNLGKAEGSLDAGNMIKPALARGLKLVGATTLDEYRKHIEKDQALARRFQPIIVEAPSVPSTITILRGLRSRYETHFGVQIADSALVTAAMYADRYIPDRFLPDKAIDLVDEAASALKLSQESKPDALEALDREMTELHIERESLKNESDTFSVERLNKVDDMLHTKRNERDRLMTIWEAEKKRVKEIKEVKVELDHAQTQLEIAQREGNFELASRLRYSTIPALKKKLPADGSRESTERSDMMIRDRLTSEDIARVVAKSTGIPVENLREGETERLLHVCIPLAALPSSQWLTPSSSKQIEHALKSTVVGQDKVIDTVANAIRLSRAGLQSPDRPLASFLFLGPSGVGKSSLTKAIARFLFADERRGLIQINMSEMSEKHNLSRLTGATPGYVGYEEGGDLCNAVRRKPYSVVVFDEIEKAHPDVANILLQILEEGVLTDGQGNKVNFKNTLIILTSNLGSGEFAKPGATNEDGSVTEATRGAVLSHVRSWFRPELIGRLDEMLIFNSLPRSAINDIVRLRLAEIQDRISDKRIILDVTEKAIEHIAREGYSEQYGAREVARVIRDNIVTKLASRLLEGTIRNGDTVKIDLIDGKIIVPELHPRDEKQGENILEIVEEAEEEDEPRPL</sequence>
<accession>A0ACC2XW76</accession>
<dbReference type="EMBL" id="JASBWV010000001">
    <property type="protein sequence ID" value="KAJ9128260.1"/>
    <property type="molecule type" value="Genomic_DNA"/>
</dbReference>
<organism evidence="1 2">
    <name type="scientific">Naganishia onofrii</name>
    <dbReference type="NCBI Taxonomy" id="1851511"/>
    <lineage>
        <taxon>Eukaryota</taxon>
        <taxon>Fungi</taxon>
        <taxon>Dikarya</taxon>
        <taxon>Basidiomycota</taxon>
        <taxon>Agaricomycotina</taxon>
        <taxon>Tremellomycetes</taxon>
        <taxon>Filobasidiales</taxon>
        <taxon>Filobasidiaceae</taxon>
        <taxon>Naganishia</taxon>
    </lineage>
</organism>